<accession>A0A1E4QYL9</accession>
<reference evidence="1 2" key="1">
    <citation type="submission" date="2016-09" db="EMBL/GenBank/DDBJ databases">
        <title>Draft genome sequence of the soil isolate, Lysinibacillus fusiformis M5, a potential hypoxanthine producer.</title>
        <authorList>
            <person name="Gallegos-Monterrosa R."/>
            <person name="Maroti G."/>
            <person name="Balint B."/>
            <person name="Kovacs A.T."/>
        </authorList>
    </citation>
    <scope>NUCLEOTIDE SEQUENCE [LARGE SCALE GENOMIC DNA]</scope>
    <source>
        <strain evidence="1 2">M5</strain>
    </source>
</reference>
<evidence type="ECO:0000313" key="2">
    <source>
        <dbReference type="Proteomes" id="UP000094784"/>
    </source>
</evidence>
<name>A0A1E4QYL9_9BACI</name>
<dbReference type="EMBL" id="MECQ01000008">
    <property type="protein sequence ID" value="ODV53313.1"/>
    <property type="molecule type" value="Genomic_DNA"/>
</dbReference>
<gene>
    <name evidence="1" type="ORF">BG258_23720</name>
</gene>
<protein>
    <submittedName>
        <fullName evidence="1">Uncharacterized protein</fullName>
    </submittedName>
</protein>
<dbReference type="RefSeq" id="WP_069483554.1">
    <property type="nucleotide sequence ID" value="NZ_KV766183.1"/>
</dbReference>
<evidence type="ECO:0000313" key="1">
    <source>
        <dbReference type="EMBL" id="ODV53313.1"/>
    </source>
</evidence>
<organism evidence="1 2">
    <name type="scientific">Lysinibacillus fusiformis</name>
    <dbReference type="NCBI Taxonomy" id="28031"/>
    <lineage>
        <taxon>Bacteria</taxon>
        <taxon>Bacillati</taxon>
        <taxon>Bacillota</taxon>
        <taxon>Bacilli</taxon>
        <taxon>Bacillales</taxon>
        <taxon>Bacillaceae</taxon>
        <taxon>Lysinibacillus</taxon>
    </lineage>
</organism>
<proteinExistence type="predicted"/>
<dbReference type="Proteomes" id="UP000094784">
    <property type="component" value="Unassembled WGS sequence"/>
</dbReference>
<sequence length="181" mass="20963">MTRVAKMEWVFDVDESTHYADTLNPVNDVTTDIKKSIANLQWIADTDMPASYVEWVNPNNEVLKPKMASTGIEFRIDEDTTEWYKSSEFNSSIIFHEKAFKLWNKGTGSWETTPTLPTDTQFIELVWTLRDLNASIKEHLLKMNQQENAVSDGIDYELFSQIIDLNKCLYIEDLKVQAVMK</sequence>
<comment type="caution">
    <text evidence="1">The sequence shown here is derived from an EMBL/GenBank/DDBJ whole genome shotgun (WGS) entry which is preliminary data.</text>
</comment>
<dbReference type="AlphaFoldDB" id="A0A1E4QYL9"/>